<dbReference type="Proteomes" id="UP000004324">
    <property type="component" value="Unassembled WGS sequence"/>
</dbReference>
<dbReference type="EMBL" id="AKVJ01000011">
    <property type="protein sequence ID" value="EIW19915.1"/>
    <property type="molecule type" value="Genomic_DNA"/>
</dbReference>
<comment type="caution">
    <text evidence="1">The sequence shown here is derived from an EMBL/GenBank/DDBJ whole genome shotgun (WGS) entry which is preliminary data.</text>
</comment>
<accession>I8RM99</accession>
<sequence length="162" mass="18411">MAADSKYLAELNTVQRWVKATVSINSYRLTDAPPQLPRPVIVWEAPSRGKDRNLTRWAYVNRVTQYGKLYIANIDHLADVQEKLITDLEERAGILPIYDAAGIVIALLKRCEITFNNAENLNVPFNLVYEVTYTRTKPPEAPHATFVGNRLQSARGYDVKNH</sequence>
<gene>
    <name evidence="1" type="ORF">FB4_0166</name>
</gene>
<dbReference type="OrthoDB" id="3035120at2"/>
<organism evidence="1 2">
    <name type="scientific">Pelosinus fermentans B4</name>
    <dbReference type="NCBI Taxonomy" id="1149862"/>
    <lineage>
        <taxon>Bacteria</taxon>
        <taxon>Bacillati</taxon>
        <taxon>Bacillota</taxon>
        <taxon>Negativicutes</taxon>
        <taxon>Selenomonadales</taxon>
        <taxon>Sporomusaceae</taxon>
        <taxon>Pelosinus</taxon>
    </lineage>
</organism>
<proteinExistence type="predicted"/>
<evidence type="ECO:0000313" key="1">
    <source>
        <dbReference type="EMBL" id="EIW19915.1"/>
    </source>
</evidence>
<protein>
    <submittedName>
        <fullName evidence="1">Uncharacterized protein</fullName>
    </submittedName>
</protein>
<keyword evidence="2" id="KW-1185">Reference proteome</keyword>
<name>I8RM99_9FIRM</name>
<dbReference type="RefSeq" id="WP_007932010.1">
    <property type="nucleotide sequence ID" value="NZ_AKVJ01000011.1"/>
</dbReference>
<reference evidence="1 2" key="1">
    <citation type="journal article" date="2012" name="J. Bacteriol.">
        <title>Draft Genome Sequences for Two Metal-Reducing Pelosinus fermentans Strains Isolated from a Cr(VI)-Contaminated Site and for Type Strain R7.</title>
        <authorList>
            <person name="Brown S.D."/>
            <person name="Podar M."/>
            <person name="Klingeman D.M."/>
            <person name="Johnson C.M."/>
            <person name="Yang Z.K."/>
            <person name="Utturkar S.M."/>
            <person name="Land M.L."/>
            <person name="Mosher J.J."/>
            <person name="Hurt R.A.Jr."/>
            <person name="Phelps T.J."/>
            <person name="Palumbo A.V."/>
            <person name="Arkin A.P."/>
            <person name="Hazen T.C."/>
            <person name="Elias D.A."/>
        </authorList>
    </citation>
    <scope>NUCLEOTIDE SEQUENCE [LARGE SCALE GENOMIC DNA]</scope>
    <source>
        <strain evidence="1 2">B4</strain>
    </source>
</reference>
<evidence type="ECO:0000313" key="2">
    <source>
        <dbReference type="Proteomes" id="UP000004324"/>
    </source>
</evidence>
<dbReference type="AlphaFoldDB" id="I8RM99"/>